<proteinExistence type="predicted"/>
<reference evidence="2" key="2">
    <citation type="submission" date="2018-03" db="EMBL/GenBank/DDBJ databases">
        <authorList>
            <person name="Naushad S."/>
        </authorList>
    </citation>
    <scope>NUCLEOTIDE SEQUENCE</scope>
    <source>
        <strain evidence="1">SNUC 1084</strain>
        <strain evidence="2">SNUC 1231</strain>
    </source>
</reference>
<evidence type="ECO:0000313" key="2">
    <source>
        <dbReference type="EMBL" id="PTI75666.1"/>
    </source>
</evidence>
<keyword evidence="3" id="KW-1185">Reference proteome</keyword>
<dbReference type="Proteomes" id="UP000241960">
    <property type="component" value="Unassembled WGS sequence"/>
</dbReference>
<gene>
    <name evidence="1" type="ORF">BU057_01850</name>
    <name evidence="2" type="ORF">BU058_06875</name>
</gene>
<dbReference type="AlphaFoldDB" id="A0A9Q6HPI9"/>
<name>A0A9Q6HPI9_9STAP</name>
<reference evidence="3 4" key="1">
    <citation type="journal article" date="2016" name="Front. Microbiol.">
        <title>Comprehensive Phylogenetic Analysis of Bovine Non-aureus Staphylococci Species Based on Whole-Genome Sequencing.</title>
        <authorList>
            <person name="Naushad S."/>
            <person name="Barkema H.W."/>
            <person name="Luby C."/>
            <person name="Condas L.A."/>
            <person name="Nobrega D.B."/>
            <person name="Carson D.A."/>
            <person name="De Buck J."/>
        </authorList>
    </citation>
    <scope>NUCLEOTIDE SEQUENCE [LARGE SCALE GENOMIC DNA]</scope>
    <source>
        <strain evidence="1 3">SNUC 1084</strain>
        <strain evidence="2 4">SNUC 1231</strain>
    </source>
</reference>
<organism evidence="2 4">
    <name type="scientific">Staphylococcus succinus</name>
    <dbReference type="NCBI Taxonomy" id="61015"/>
    <lineage>
        <taxon>Bacteria</taxon>
        <taxon>Bacillati</taxon>
        <taxon>Bacillota</taxon>
        <taxon>Bacilli</taxon>
        <taxon>Bacillales</taxon>
        <taxon>Staphylococcaceae</taxon>
        <taxon>Staphylococcus</taxon>
    </lineage>
</organism>
<evidence type="ECO:0000313" key="4">
    <source>
        <dbReference type="Proteomes" id="UP000241960"/>
    </source>
</evidence>
<accession>A0A9Q6HPI9</accession>
<comment type="caution">
    <text evidence="2">The sequence shown here is derived from an EMBL/GenBank/DDBJ whole genome shotgun (WGS) entry which is preliminary data.</text>
</comment>
<dbReference type="RefSeq" id="WP_046836336.1">
    <property type="nucleotide sequence ID" value="NZ_CP018199.1"/>
</dbReference>
<dbReference type="EMBL" id="PZFQ01000018">
    <property type="protein sequence ID" value="PTI75666.1"/>
    <property type="molecule type" value="Genomic_DNA"/>
</dbReference>
<dbReference type="EMBL" id="PZFR01000004">
    <property type="protein sequence ID" value="PTI70548.1"/>
    <property type="molecule type" value="Genomic_DNA"/>
</dbReference>
<dbReference type="GeneID" id="93720694"/>
<protein>
    <submittedName>
        <fullName evidence="2">Uncharacterized protein</fullName>
    </submittedName>
</protein>
<dbReference type="Proteomes" id="UP000240859">
    <property type="component" value="Unassembled WGS sequence"/>
</dbReference>
<sequence>MRDAFDMEDKEVLDRLANIHINFPTEESFKKYHNAMQLHDMNYLRMVLNNAFSACDNTSQAM</sequence>
<evidence type="ECO:0000313" key="1">
    <source>
        <dbReference type="EMBL" id="PTI70548.1"/>
    </source>
</evidence>
<evidence type="ECO:0000313" key="3">
    <source>
        <dbReference type="Proteomes" id="UP000240859"/>
    </source>
</evidence>